<dbReference type="GO" id="GO:0016829">
    <property type="term" value="F:lyase activity"/>
    <property type="evidence" value="ECO:0007669"/>
    <property type="project" value="UniProtKB-KW"/>
</dbReference>
<evidence type="ECO:0000256" key="11">
    <source>
        <dbReference type="ARBA" id="ARBA00023268"/>
    </source>
</evidence>
<dbReference type="Pfam" id="PF01149">
    <property type="entry name" value="Fapy_DNA_glyco"/>
    <property type="match status" value="1"/>
</dbReference>
<dbReference type="InterPro" id="IPR015886">
    <property type="entry name" value="H2TH_FPG"/>
</dbReference>
<dbReference type="CDD" id="cd08974">
    <property type="entry name" value="BaFpgNei_N_2"/>
    <property type="match status" value="1"/>
</dbReference>
<evidence type="ECO:0000313" key="17">
    <source>
        <dbReference type="Proteomes" id="UP000199672"/>
    </source>
</evidence>
<reference evidence="17" key="1">
    <citation type="submission" date="2016-10" db="EMBL/GenBank/DDBJ databases">
        <authorList>
            <person name="Varghese N."/>
            <person name="Submissions S."/>
        </authorList>
    </citation>
    <scope>NUCLEOTIDE SEQUENCE [LARGE SCALE GENOMIC DNA]</scope>
    <source>
        <strain evidence="17">CGMCC 1.10370</strain>
    </source>
</reference>
<dbReference type="GO" id="GO:0008534">
    <property type="term" value="F:oxidized purine nucleobase lesion DNA N-glycosylase activity"/>
    <property type="evidence" value="ECO:0007669"/>
    <property type="project" value="UniProtKB-EC"/>
</dbReference>
<evidence type="ECO:0000256" key="12">
    <source>
        <dbReference type="ARBA" id="ARBA00023295"/>
    </source>
</evidence>
<dbReference type="InterPro" id="IPR000214">
    <property type="entry name" value="Znf_DNA_glyclase/AP_lyase"/>
</dbReference>
<evidence type="ECO:0000256" key="1">
    <source>
        <dbReference type="ARBA" id="ARBA00001668"/>
    </source>
</evidence>
<feature type="domain" description="FPG-type" evidence="14">
    <location>
        <begin position="222"/>
        <end position="256"/>
    </location>
</feature>
<keyword evidence="6" id="KW-0378">Hydrolase</keyword>
<feature type="domain" description="Formamidopyrimidine-DNA glycosylase catalytic" evidence="15">
    <location>
        <begin position="18"/>
        <end position="117"/>
    </location>
</feature>
<keyword evidence="16" id="KW-0255">Endonuclease</keyword>
<dbReference type="PANTHER" id="PTHR22993:SF9">
    <property type="entry name" value="FORMAMIDOPYRIMIDINE-DNA GLYCOSYLASE"/>
    <property type="match status" value="1"/>
</dbReference>
<proteinExistence type="inferred from homology"/>
<dbReference type="InterPro" id="IPR035937">
    <property type="entry name" value="FPG_N"/>
</dbReference>
<evidence type="ECO:0000256" key="8">
    <source>
        <dbReference type="ARBA" id="ARBA00023125"/>
    </source>
</evidence>
<keyword evidence="16" id="KW-0540">Nuclease</keyword>
<evidence type="ECO:0000256" key="6">
    <source>
        <dbReference type="ARBA" id="ARBA00022801"/>
    </source>
</evidence>
<dbReference type="InterPro" id="IPR012319">
    <property type="entry name" value="FPG_cat"/>
</dbReference>
<dbReference type="STRING" id="739143.SAMN05216297_11215"/>
<dbReference type="Gene3D" id="1.10.8.50">
    <property type="match status" value="1"/>
</dbReference>
<dbReference type="Pfam" id="PF06831">
    <property type="entry name" value="H2TH"/>
    <property type="match status" value="1"/>
</dbReference>
<protein>
    <submittedName>
        <fullName evidence="16">Endonuclease-8</fullName>
    </submittedName>
</protein>
<dbReference type="SMART" id="SM00898">
    <property type="entry name" value="Fapy_DNA_glyco"/>
    <property type="match status" value="1"/>
</dbReference>
<keyword evidence="3" id="KW-0479">Metal-binding</keyword>
<evidence type="ECO:0000256" key="10">
    <source>
        <dbReference type="ARBA" id="ARBA00023239"/>
    </source>
</evidence>
<evidence type="ECO:0000259" key="15">
    <source>
        <dbReference type="PROSITE" id="PS51068"/>
    </source>
</evidence>
<dbReference type="InterPro" id="IPR010979">
    <property type="entry name" value="Ribosomal_uS13-like_H2TH"/>
</dbReference>
<evidence type="ECO:0000256" key="9">
    <source>
        <dbReference type="ARBA" id="ARBA00023204"/>
    </source>
</evidence>
<keyword evidence="9" id="KW-0234">DNA repair</keyword>
<dbReference type="PANTHER" id="PTHR22993">
    <property type="entry name" value="FORMAMIDOPYRIMIDINE-DNA GLYCOSYLASE"/>
    <property type="match status" value="1"/>
</dbReference>
<name>A0A1I1VCJ9_9FLAO</name>
<dbReference type="GO" id="GO:0008270">
    <property type="term" value="F:zinc ion binding"/>
    <property type="evidence" value="ECO:0007669"/>
    <property type="project" value="UniProtKB-KW"/>
</dbReference>
<dbReference type="PROSITE" id="PS51066">
    <property type="entry name" value="ZF_FPG_2"/>
    <property type="match status" value="1"/>
</dbReference>
<sequence length="259" mass="30445">MQFSDCTFLYKPKENYMPEGPSIVILKEEVQQFTGKKIISVSGNASIDISRLKDKTINRFNTWGKHFLICFDSFTVKIHMLMFGTYRVNERKESTPRLSLVFEDGELNFYTCSVKFLEGDINSHYDWSVDVMNENWDPKMAQVSLEKMPDKMICDVVLDQNIFAGVGNIIKNEVLYRCYIHPESIIGKIPPNEISQIIAECSIYSFEFLYWKKKFELKQHWEAYTKSVCLRCNLPIHKKQTGDRKRRSFFCPNCQELYI</sequence>
<dbReference type="GO" id="GO:0006284">
    <property type="term" value="P:base-excision repair"/>
    <property type="evidence" value="ECO:0007669"/>
    <property type="project" value="InterPro"/>
</dbReference>
<evidence type="ECO:0000313" key="16">
    <source>
        <dbReference type="EMBL" id="SFD78823.1"/>
    </source>
</evidence>
<dbReference type="AlphaFoldDB" id="A0A1I1VCJ9"/>
<evidence type="ECO:0000256" key="2">
    <source>
        <dbReference type="ARBA" id="ARBA00009409"/>
    </source>
</evidence>
<dbReference type="Proteomes" id="UP000199672">
    <property type="component" value="Unassembled WGS sequence"/>
</dbReference>
<dbReference type="PROSITE" id="PS51068">
    <property type="entry name" value="FPG_CAT"/>
    <property type="match status" value="1"/>
</dbReference>
<keyword evidence="10" id="KW-0456">Lyase</keyword>
<evidence type="ECO:0000256" key="3">
    <source>
        <dbReference type="ARBA" id="ARBA00022723"/>
    </source>
</evidence>
<dbReference type="GO" id="GO:0003684">
    <property type="term" value="F:damaged DNA binding"/>
    <property type="evidence" value="ECO:0007669"/>
    <property type="project" value="InterPro"/>
</dbReference>
<comment type="similarity">
    <text evidence="2">Belongs to the FPG family.</text>
</comment>
<evidence type="ECO:0000256" key="4">
    <source>
        <dbReference type="ARBA" id="ARBA00022763"/>
    </source>
</evidence>
<evidence type="ECO:0000256" key="7">
    <source>
        <dbReference type="ARBA" id="ARBA00022833"/>
    </source>
</evidence>
<dbReference type="SMART" id="SM01232">
    <property type="entry name" value="H2TH"/>
    <property type="match status" value="1"/>
</dbReference>
<keyword evidence="7" id="KW-0862">Zinc</keyword>
<gene>
    <name evidence="16" type="ORF">SAMN05216297_11215</name>
</gene>
<evidence type="ECO:0000256" key="13">
    <source>
        <dbReference type="PROSITE-ProRule" id="PRU00391"/>
    </source>
</evidence>
<keyword evidence="11" id="KW-0511">Multifunctional enzyme</keyword>
<dbReference type="GO" id="GO:0003906">
    <property type="term" value="F:DNA-(apurinic or apyrimidinic site) endonuclease activity"/>
    <property type="evidence" value="ECO:0007669"/>
    <property type="project" value="InterPro"/>
</dbReference>
<keyword evidence="5 13" id="KW-0863">Zinc-finger</keyword>
<dbReference type="EMBL" id="FOMH01000012">
    <property type="protein sequence ID" value="SFD78823.1"/>
    <property type="molecule type" value="Genomic_DNA"/>
</dbReference>
<dbReference type="SUPFAM" id="SSF46946">
    <property type="entry name" value="S13-like H2TH domain"/>
    <property type="match status" value="1"/>
</dbReference>
<organism evidence="16 17">
    <name type="scientific">Flavobacterium phragmitis</name>
    <dbReference type="NCBI Taxonomy" id="739143"/>
    <lineage>
        <taxon>Bacteria</taxon>
        <taxon>Pseudomonadati</taxon>
        <taxon>Bacteroidota</taxon>
        <taxon>Flavobacteriia</taxon>
        <taxon>Flavobacteriales</taxon>
        <taxon>Flavobacteriaceae</taxon>
        <taxon>Flavobacterium</taxon>
    </lineage>
</organism>
<accession>A0A1I1VCJ9</accession>
<dbReference type="SUPFAM" id="SSF81624">
    <property type="entry name" value="N-terminal domain of MutM-like DNA repair proteins"/>
    <property type="match status" value="1"/>
</dbReference>
<comment type="catalytic activity">
    <reaction evidence="1">
        <text>Hydrolysis of DNA containing ring-opened 7-methylguanine residues, releasing 2,6-diamino-4-hydroxy-5-(N-methyl)formamidopyrimidine.</text>
        <dbReference type="EC" id="3.2.2.23"/>
    </reaction>
</comment>
<evidence type="ECO:0000259" key="14">
    <source>
        <dbReference type="PROSITE" id="PS51066"/>
    </source>
</evidence>
<keyword evidence="17" id="KW-1185">Reference proteome</keyword>
<keyword evidence="8" id="KW-0238">DNA-binding</keyword>
<keyword evidence="12" id="KW-0326">Glycosidase</keyword>
<keyword evidence="4" id="KW-0227">DNA damage</keyword>
<evidence type="ECO:0000256" key="5">
    <source>
        <dbReference type="ARBA" id="ARBA00022771"/>
    </source>
</evidence>
<dbReference type="Gene3D" id="3.20.190.10">
    <property type="entry name" value="MutM-like, N-terminal"/>
    <property type="match status" value="1"/>
</dbReference>